<reference evidence="2 3" key="1">
    <citation type="submission" date="2021-05" db="EMBL/GenBank/DDBJ databases">
        <title>Complete genome of Nocardioides aquaticus KCTC 9944T isolated from meromictic and hypersaline Ekho Lake, Antarctica.</title>
        <authorList>
            <person name="Hwang K."/>
            <person name="Kim K.M."/>
            <person name="Choe H."/>
        </authorList>
    </citation>
    <scope>NUCLEOTIDE SEQUENCE [LARGE SCALE GENOMIC DNA]</scope>
    <source>
        <strain evidence="2 3">KCTC 9944</strain>
    </source>
</reference>
<feature type="region of interest" description="Disordered" evidence="1">
    <location>
        <begin position="37"/>
        <end position="61"/>
    </location>
</feature>
<sequence>MHPEAVALLVADHDDGPGDGAAYDLLVAALPGARGQQLGVGQPGDHAGAALGEDRGAGDEGACAGAASGLVDPGHRPEPLAAQGALVAVEARVTADRRPAREQGHLREP</sequence>
<keyword evidence="3" id="KW-1185">Reference proteome</keyword>
<organism evidence="2 3">
    <name type="scientific">Nocardioides aquaticus</name>
    <dbReference type="NCBI Taxonomy" id="160826"/>
    <lineage>
        <taxon>Bacteria</taxon>
        <taxon>Bacillati</taxon>
        <taxon>Actinomycetota</taxon>
        <taxon>Actinomycetes</taxon>
        <taxon>Propionibacteriales</taxon>
        <taxon>Nocardioidaceae</taxon>
        <taxon>Nocardioides</taxon>
    </lineage>
</organism>
<evidence type="ECO:0000256" key="1">
    <source>
        <dbReference type="SAM" id="MobiDB-lite"/>
    </source>
</evidence>
<evidence type="ECO:0000313" key="3">
    <source>
        <dbReference type="Proteomes" id="UP000679307"/>
    </source>
</evidence>
<proteinExistence type="predicted"/>
<accession>A0ABX8EES6</accession>
<gene>
    <name evidence="2" type="ORF">ENKNEFLB_01383</name>
</gene>
<evidence type="ECO:0000313" key="2">
    <source>
        <dbReference type="EMBL" id="QVT79003.1"/>
    </source>
</evidence>
<dbReference type="EMBL" id="CP075371">
    <property type="protein sequence ID" value="QVT79003.1"/>
    <property type="molecule type" value="Genomic_DNA"/>
</dbReference>
<dbReference type="Proteomes" id="UP000679307">
    <property type="component" value="Chromosome"/>
</dbReference>
<name>A0ABX8EES6_9ACTN</name>
<protein>
    <submittedName>
        <fullName evidence="2">Uncharacterized protein</fullName>
    </submittedName>
</protein>